<dbReference type="SUPFAM" id="SSF52218">
    <property type="entry name" value="Flavoproteins"/>
    <property type="match status" value="1"/>
</dbReference>
<dbReference type="InterPro" id="IPR005025">
    <property type="entry name" value="FMN_Rdtase-like_dom"/>
</dbReference>
<evidence type="ECO:0000313" key="5">
    <source>
        <dbReference type="Proteomes" id="UP001152172"/>
    </source>
</evidence>
<evidence type="ECO:0000313" key="4">
    <source>
        <dbReference type="EMBL" id="MCZ8533841.1"/>
    </source>
</evidence>
<protein>
    <submittedName>
        <fullName evidence="4">NAD(P)H-dependent oxidoreductase</fullName>
    </submittedName>
</protein>
<dbReference type="RefSeq" id="WP_090564920.1">
    <property type="nucleotide sequence ID" value="NZ_CP189791.1"/>
</dbReference>
<accession>A0A9X3LBU3</accession>
<evidence type="ECO:0000256" key="1">
    <source>
        <dbReference type="ARBA" id="ARBA00009428"/>
    </source>
</evidence>
<name>A0A9X3LBU3_9BACI</name>
<comment type="caution">
    <text evidence="4">The sequence shown here is derived from an EMBL/GenBank/DDBJ whole genome shotgun (WGS) entry which is preliminary data.</text>
</comment>
<evidence type="ECO:0000259" key="3">
    <source>
        <dbReference type="Pfam" id="PF03358"/>
    </source>
</evidence>
<dbReference type="GO" id="GO:0005829">
    <property type="term" value="C:cytosol"/>
    <property type="evidence" value="ECO:0007669"/>
    <property type="project" value="TreeGrafter"/>
</dbReference>
<proteinExistence type="inferred from homology"/>
<dbReference type="InterPro" id="IPR029039">
    <property type="entry name" value="Flavoprotein-like_sf"/>
</dbReference>
<reference evidence="4" key="1">
    <citation type="submission" date="2022-05" db="EMBL/GenBank/DDBJ databases">
        <authorList>
            <person name="Colautti A."/>
            <person name="Iacumin L."/>
        </authorList>
    </citation>
    <scope>NUCLEOTIDE SEQUENCE</scope>
    <source>
        <strain evidence="4">DSM 30747</strain>
    </source>
</reference>
<feature type="region of interest" description="Disordered" evidence="2">
    <location>
        <begin position="1"/>
        <end position="21"/>
    </location>
</feature>
<dbReference type="PANTHER" id="PTHR30543:SF21">
    <property type="entry name" value="NAD(P)H-DEPENDENT FMN REDUCTASE LOT6"/>
    <property type="match status" value="1"/>
</dbReference>
<dbReference type="PANTHER" id="PTHR30543">
    <property type="entry name" value="CHROMATE REDUCTASE"/>
    <property type="match status" value="1"/>
</dbReference>
<sequence>MGLLNKLFGTQGQQQEEEKTMTKSNIGIILGSTREGRVSPQVGAWVKELADKRGDANYTIIDIAEYKLPLLGEAGGDASGAAAWSEIISKQDGFVFIVQEYNHSITGALKNALDYLREEWNNKAAGIVSYGSVGGARATEHLRGILSELLVAHVRVHPALSLFTDFENGTDFKPAAVQADSVNQMLDQVIPWTTALNTIRK</sequence>
<keyword evidence="5" id="KW-1185">Reference proteome</keyword>
<gene>
    <name evidence="4" type="ORF">M9R61_11020</name>
</gene>
<dbReference type="Pfam" id="PF03358">
    <property type="entry name" value="FMN_red"/>
    <property type="match status" value="1"/>
</dbReference>
<comment type="similarity">
    <text evidence="1">Belongs to the azoreductase type 2 family.</text>
</comment>
<organism evidence="4 5">
    <name type="scientific">Psychrobacillus psychrodurans</name>
    <dbReference type="NCBI Taxonomy" id="126157"/>
    <lineage>
        <taxon>Bacteria</taxon>
        <taxon>Bacillati</taxon>
        <taxon>Bacillota</taxon>
        <taxon>Bacilli</taxon>
        <taxon>Bacillales</taxon>
        <taxon>Bacillaceae</taxon>
        <taxon>Psychrobacillus</taxon>
    </lineage>
</organism>
<dbReference type="InterPro" id="IPR050712">
    <property type="entry name" value="NAD(P)H-dep_reductase"/>
</dbReference>
<dbReference type="GO" id="GO:0010181">
    <property type="term" value="F:FMN binding"/>
    <property type="evidence" value="ECO:0007669"/>
    <property type="project" value="TreeGrafter"/>
</dbReference>
<dbReference type="Proteomes" id="UP001152172">
    <property type="component" value="Unassembled WGS sequence"/>
</dbReference>
<evidence type="ECO:0000256" key="2">
    <source>
        <dbReference type="SAM" id="MobiDB-lite"/>
    </source>
</evidence>
<dbReference type="Gene3D" id="3.40.50.360">
    <property type="match status" value="1"/>
</dbReference>
<feature type="domain" description="NADPH-dependent FMN reductase-like" evidence="3">
    <location>
        <begin position="25"/>
        <end position="155"/>
    </location>
</feature>
<dbReference type="GO" id="GO:0016491">
    <property type="term" value="F:oxidoreductase activity"/>
    <property type="evidence" value="ECO:0007669"/>
    <property type="project" value="InterPro"/>
</dbReference>
<dbReference type="EMBL" id="JAMKBI010000007">
    <property type="protein sequence ID" value="MCZ8533841.1"/>
    <property type="molecule type" value="Genomic_DNA"/>
</dbReference>
<dbReference type="AlphaFoldDB" id="A0A9X3LBU3"/>